<proteinExistence type="predicted"/>
<evidence type="ECO:0000259" key="2">
    <source>
        <dbReference type="Pfam" id="PF19266"/>
    </source>
</evidence>
<dbReference type="STRING" id="1183438.GKIL_2674"/>
<evidence type="ECO:0000313" key="3">
    <source>
        <dbReference type="EMBL" id="AGY58920.1"/>
    </source>
</evidence>
<evidence type="ECO:0000313" key="4">
    <source>
        <dbReference type="Proteomes" id="UP000017396"/>
    </source>
</evidence>
<dbReference type="InterPro" id="IPR045361">
    <property type="entry name" value="CIS_tube_prot_N"/>
</dbReference>
<reference evidence="3 4" key="1">
    <citation type="journal article" date="2013" name="PLoS ONE">
        <title>Cultivation and Complete Genome Sequencing of Gloeobacter kilaueensis sp. nov., from a Lava Cave in Kilauea Caldera, Hawai'i.</title>
        <authorList>
            <person name="Saw J.H."/>
            <person name="Schatz M."/>
            <person name="Brown M.V."/>
            <person name="Kunkel D.D."/>
            <person name="Foster J.S."/>
            <person name="Shick H."/>
            <person name="Christensen S."/>
            <person name="Hou S."/>
            <person name="Wan X."/>
            <person name="Donachie S.P."/>
        </authorList>
    </citation>
    <scope>NUCLEOTIDE SEQUENCE [LARGE SCALE GENOMIC DNA]</scope>
    <source>
        <strain evidence="4">JS</strain>
    </source>
</reference>
<feature type="region of interest" description="Disordered" evidence="1">
    <location>
        <begin position="160"/>
        <end position="181"/>
    </location>
</feature>
<gene>
    <name evidence="3" type="ORF">GKIL_2674</name>
</gene>
<sequence>MTTLVKAQLAVAEGGSPITFMYNPSAISFTRTVEWKENKGSIGDSDTLPSTDYKGVKPYEVTINNMLIDTYESRTSCQSYIDALKAAVTPNSVSDASASGDGAFIQRKRPFVYMLQLGNSISLRCVVTSLTFNYTMFLPNGDPCRAMVSLKLQEVEKVAAGSQQSNAGPANRTADSRGRQG</sequence>
<dbReference type="KEGG" id="glj:GKIL_2674"/>
<dbReference type="Pfam" id="PF19266">
    <property type="entry name" value="CIS_tube"/>
    <property type="match status" value="1"/>
</dbReference>
<name>U5QMP0_GLOK1</name>
<dbReference type="Proteomes" id="UP000017396">
    <property type="component" value="Chromosome"/>
</dbReference>
<dbReference type="EMBL" id="CP003587">
    <property type="protein sequence ID" value="AGY58920.1"/>
    <property type="molecule type" value="Genomic_DNA"/>
</dbReference>
<evidence type="ECO:0000256" key="1">
    <source>
        <dbReference type="SAM" id="MobiDB-lite"/>
    </source>
</evidence>
<organism evidence="3 4">
    <name type="scientific">Gloeobacter kilaueensis (strain ATCC BAA-2537 / CCAP 1431/1 / ULC 316 / JS1)</name>
    <dbReference type="NCBI Taxonomy" id="1183438"/>
    <lineage>
        <taxon>Bacteria</taxon>
        <taxon>Bacillati</taxon>
        <taxon>Cyanobacteriota</taxon>
        <taxon>Cyanophyceae</taxon>
        <taxon>Gloeobacterales</taxon>
        <taxon>Gloeobacteraceae</taxon>
        <taxon>Gloeobacter</taxon>
    </lineage>
</organism>
<dbReference type="eggNOG" id="COG1652">
    <property type="taxonomic scope" value="Bacteria"/>
</dbReference>
<dbReference type="OrthoDB" id="9815939at2"/>
<feature type="domain" description="Contractile injection system tube protein N-terminal" evidence="2">
    <location>
        <begin position="15"/>
        <end position="157"/>
    </location>
</feature>
<accession>U5QMP0</accession>
<keyword evidence="4" id="KW-1185">Reference proteome</keyword>
<dbReference type="HOGENOM" id="CLU_075813_3_0_3"/>
<dbReference type="AlphaFoldDB" id="U5QMP0"/>
<dbReference type="RefSeq" id="WP_023174124.1">
    <property type="nucleotide sequence ID" value="NC_022600.1"/>
</dbReference>
<protein>
    <recommendedName>
        <fullName evidence="2">Contractile injection system tube protein N-terminal domain-containing protein</fullName>
    </recommendedName>
</protein>